<dbReference type="EMBL" id="CAVMJV010000167">
    <property type="protein sequence ID" value="CAK5118898.1"/>
    <property type="molecule type" value="Genomic_DNA"/>
</dbReference>
<organism evidence="1 2">
    <name type="scientific">Meloidogyne enterolobii</name>
    <name type="common">Root-knot nematode worm</name>
    <name type="synonym">Meloidogyne mayaguensis</name>
    <dbReference type="NCBI Taxonomy" id="390850"/>
    <lineage>
        <taxon>Eukaryota</taxon>
        <taxon>Metazoa</taxon>
        <taxon>Ecdysozoa</taxon>
        <taxon>Nematoda</taxon>
        <taxon>Chromadorea</taxon>
        <taxon>Rhabditida</taxon>
        <taxon>Tylenchina</taxon>
        <taxon>Tylenchomorpha</taxon>
        <taxon>Tylenchoidea</taxon>
        <taxon>Meloidogynidae</taxon>
        <taxon>Meloidogyninae</taxon>
        <taxon>Meloidogyne</taxon>
    </lineage>
</organism>
<accession>A0ACB1B5S9</accession>
<dbReference type="Proteomes" id="UP001497535">
    <property type="component" value="Unassembled WGS sequence"/>
</dbReference>
<protein>
    <submittedName>
        <fullName evidence="1">Uncharacterized protein</fullName>
    </submittedName>
</protein>
<name>A0ACB1B5S9_MELEN</name>
<evidence type="ECO:0000313" key="1">
    <source>
        <dbReference type="EMBL" id="CAK5118898.1"/>
    </source>
</evidence>
<evidence type="ECO:0000313" key="2">
    <source>
        <dbReference type="Proteomes" id="UP001497535"/>
    </source>
</evidence>
<keyword evidence="2" id="KW-1185">Reference proteome</keyword>
<comment type="caution">
    <text evidence="1">The sequence shown here is derived from an EMBL/GenBank/DDBJ whole genome shotgun (WGS) entry which is preliminary data.</text>
</comment>
<sequence length="194" mass="22223">MKNETKNVQNLPKELIFELIRFIPFNSKWDNTLISKFFNFLIIKFQRKWRIYINKVYDFESLRTSVAQEFNGMIVNLKEIEDPGSRVGVNEVDNLNGQLGLVFGQLNIIEKLIPSHSAAIKSFIDLKTWSAGGTHVGDFDTKQKKVIEVLEFIKNKVVGNLGVGELNALNGYIICLAQGVFEILEYYNRKCAQD</sequence>
<proteinExistence type="predicted"/>
<gene>
    <name evidence="1" type="ORF">MENTE1834_LOCUS46379</name>
</gene>
<reference evidence="1" key="1">
    <citation type="submission" date="2023-11" db="EMBL/GenBank/DDBJ databases">
        <authorList>
            <person name="Poullet M."/>
        </authorList>
    </citation>
    <scope>NUCLEOTIDE SEQUENCE</scope>
    <source>
        <strain evidence="1">E1834</strain>
    </source>
</reference>